<evidence type="ECO:0000313" key="2">
    <source>
        <dbReference type="Proteomes" id="UP000450917"/>
    </source>
</evidence>
<sequence>MDIKVTPLYEMIEGFLEEMNTIHAETTWERIAENADYDRYIVTRKQETVILHSDYGDTAFRIVEAPLENRIYVLSMGPMDDEVVIHLYDAMEEAISSIMEQLNAGSPEVRVDHIERSYIKTYEADGYMKTIHYAYDTVSSLSLKIAKLLA</sequence>
<dbReference type="RefSeq" id="WP_127609360.1">
    <property type="nucleotide sequence ID" value="NZ_JARTHJ010000028.1"/>
</dbReference>
<evidence type="ECO:0000313" key="1">
    <source>
        <dbReference type="EMBL" id="MUG69297.1"/>
    </source>
</evidence>
<dbReference type="Proteomes" id="UP000450917">
    <property type="component" value="Unassembled WGS sequence"/>
</dbReference>
<comment type="caution">
    <text evidence="1">The sequence shown here is derived from an EMBL/GenBank/DDBJ whole genome shotgun (WGS) entry which is preliminary data.</text>
</comment>
<protein>
    <submittedName>
        <fullName evidence="1">Uncharacterized protein</fullName>
    </submittedName>
</protein>
<accession>A0A7X3CRT5</accession>
<dbReference type="EMBL" id="WNZX01000001">
    <property type="protein sequence ID" value="MUG69297.1"/>
    <property type="molecule type" value="Genomic_DNA"/>
</dbReference>
<organism evidence="1 2">
    <name type="scientific">Paenibacillus validus</name>
    <dbReference type="NCBI Taxonomy" id="44253"/>
    <lineage>
        <taxon>Bacteria</taxon>
        <taxon>Bacillati</taxon>
        <taxon>Bacillota</taxon>
        <taxon>Bacilli</taxon>
        <taxon>Bacillales</taxon>
        <taxon>Paenibacillaceae</taxon>
        <taxon>Paenibacillus</taxon>
    </lineage>
</organism>
<keyword evidence="2" id="KW-1185">Reference proteome</keyword>
<dbReference type="AlphaFoldDB" id="A0A7X3CRT5"/>
<gene>
    <name evidence="1" type="ORF">GNP93_01275</name>
</gene>
<proteinExistence type="predicted"/>
<name>A0A7X3CRT5_9BACL</name>
<reference evidence="1 2" key="1">
    <citation type="submission" date="2019-11" db="EMBL/GenBank/DDBJ databases">
        <title>Draft genome sequences of five Paenibacillus species of dairy origin.</title>
        <authorList>
            <person name="Olajide A.M."/>
            <person name="Chen S."/>
            <person name="Lapointe G."/>
        </authorList>
    </citation>
    <scope>NUCLEOTIDE SEQUENCE [LARGE SCALE GENOMIC DNA]</scope>
    <source>
        <strain evidence="1 2">2CS3</strain>
    </source>
</reference>